<reference evidence="4 6" key="1">
    <citation type="journal article" date="2015" name="Int. J. Syst. Evol. Microbiol.">
        <title>Exiguobacterium enclense sp. nov., isolated from sediment.</title>
        <authorList>
            <person name="Dastager S.G."/>
            <person name="Mawlankar R."/>
            <person name="Sonalkar V.V."/>
            <person name="Thorat M.N."/>
            <person name="Mual P."/>
            <person name="Verma A."/>
            <person name="Krishnamurthi S."/>
            <person name="Tang S.K."/>
            <person name="Li W.J."/>
        </authorList>
    </citation>
    <scope>NUCLEOTIDE SEQUENCE [LARGE SCALE GENOMIC DNA]</scope>
    <source>
        <strain evidence="4 6">NIO-1109</strain>
    </source>
</reference>
<comment type="caution">
    <text evidence="4">The sequence shown here is derived from an EMBL/GenBank/DDBJ whole genome shotgun (WGS) entry which is preliminary data.</text>
</comment>
<feature type="transmembrane region" description="Helical" evidence="2">
    <location>
        <begin position="164"/>
        <end position="185"/>
    </location>
</feature>
<evidence type="ECO:0000256" key="2">
    <source>
        <dbReference type="SAM" id="Phobius"/>
    </source>
</evidence>
<protein>
    <submittedName>
        <fullName evidence="4">Diguanylate cyclase</fullName>
    </submittedName>
    <submittedName>
        <fullName evidence="5">GGDEF domain-containing protein</fullName>
        <ecNumber evidence="5">2.7.7.65</ecNumber>
    </submittedName>
</protein>
<keyword evidence="7" id="KW-1185">Reference proteome</keyword>
<dbReference type="RefSeq" id="WP_035398791.1">
    <property type="nucleotide sequence ID" value="NZ_FMYN01000005.1"/>
</dbReference>
<dbReference type="PANTHER" id="PTHR46663:SF2">
    <property type="entry name" value="GGDEF DOMAIN-CONTAINING PROTEIN"/>
    <property type="match status" value="1"/>
</dbReference>
<dbReference type="PROSITE" id="PS50887">
    <property type="entry name" value="GGDEF"/>
    <property type="match status" value="1"/>
</dbReference>
<feature type="transmembrane region" description="Helical" evidence="2">
    <location>
        <begin position="7"/>
        <end position="27"/>
    </location>
</feature>
<feature type="transmembrane region" description="Helical" evidence="2">
    <location>
        <begin position="101"/>
        <end position="120"/>
    </location>
</feature>
<name>A0A0V8GD30_9BACL</name>
<dbReference type="GeneID" id="90838208"/>
<evidence type="ECO:0000313" key="7">
    <source>
        <dbReference type="Proteomes" id="UP001387110"/>
    </source>
</evidence>
<keyword evidence="2" id="KW-1133">Transmembrane helix</keyword>
<sequence>MLKSNYFIRWFPAMLVMSFALMILATWTPSISNRIVEQVLQYASLGLIAYFILTAYRKEQALVVPRRKFWLIALGSLVLSCIGSVLETLHFFNPDFPVPSIYSLILFSISHYVFLYAIFYRIITKRTLGQHVLAFVDAAIIVVFIGLVAFHVLNELTNPGLQTVPYAIIVITNTSLGLFVFFYFTFIQETHWVSRMALFLLFLSIFIRGIYEVSSVYFPDFSANYLLFFPILIRLVQSAAILWHIDHIEEGTTRTTVIPRSWLPLLAVPLFIHYMVEREGGKLDIFIILVLLIIRQILIARQHGLIVAQLHERNEQLASRIEHRKQQIKDSEQQVIPLFLGHPDPMIRLDQSGTALYANLAAQRLFHLPDMTIEHIPRTMRHLLETLETDIDEYEDEQHRRYEIIDIPIQIAATSMGRFTILHDVTERKLRQKRIEYHAYHDALTSIGNRRSLERDFSNHLLEMNYLAVVDLDGFKQVNDTYGHEAGDYVLIEVAKRLSEHTNSLEQVYRLGGDEFAILLHADDELSLRRKCKSFLHFLRRPYVYKGQSLFVSASIGVTACHKADLETCLKQADLAMYRVKHRDKNDVALYRADS</sequence>
<organism evidence="4 6">
    <name type="scientific">Exiguobacterium indicum</name>
    <dbReference type="NCBI Taxonomy" id="296995"/>
    <lineage>
        <taxon>Bacteria</taxon>
        <taxon>Bacillati</taxon>
        <taxon>Bacillota</taxon>
        <taxon>Bacilli</taxon>
        <taxon>Bacillales</taxon>
        <taxon>Bacillales Family XII. Incertae Sedis</taxon>
        <taxon>Exiguobacterium</taxon>
    </lineage>
</organism>
<feature type="transmembrane region" description="Helical" evidence="2">
    <location>
        <begin position="192"/>
        <end position="211"/>
    </location>
</feature>
<accession>A0A0V8GD30</accession>
<keyword evidence="5" id="KW-0808">Transferase</keyword>
<dbReference type="SMART" id="SM00267">
    <property type="entry name" value="GGDEF"/>
    <property type="match status" value="1"/>
</dbReference>
<dbReference type="EMBL" id="LNQL01000005">
    <property type="protein sequence ID" value="KSU48185.1"/>
    <property type="molecule type" value="Genomic_DNA"/>
</dbReference>
<dbReference type="AlphaFoldDB" id="A0A0V8GD30"/>
<feature type="transmembrane region" description="Helical" evidence="2">
    <location>
        <begin position="257"/>
        <end position="276"/>
    </location>
</feature>
<dbReference type="InterPro" id="IPR000160">
    <property type="entry name" value="GGDEF_dom"/>
</dbReference>
<dbReference type="Gene3D" id="3.30.70.270">
    <property type="match status" value="1"/>
</dbReference>
<dbReference type="CDD" id="cd01949">
    <property type="entry name" value="GGDEF"/>
    <property type="match status" value="1"/>
</dbReference>
<feature type="transmembrane region" description="Helical" evidence="2">
    <location>
        <begin position="69"/>
        <end position="89"/>
    </location>
</feature>
<keyword evidence="2" id="KW-0812">Transmembrane</keyword>
<evidence type="ECO:0000313" key="6">
    <source>
        <dbReference type="Proteomes" id="UP000053797"/>
    </source>
</evidence>
<feature type="transmembrane region" description="Helical" evidence="2">
    <location>
        <begin position="223"/>
        <end position="245"/>
    </location>
</feature>
<dbReference type="Proteomes" id="UP001387110">
    <property type="component" value="Unassembled WGS sequence"/>
</dbReference>
<dbReference type="Pfam" id="PF00990">
    <property type="entry name" value="GGDEF"/>
    <property type="match status" value="1"/>
</dbReference>
<proteinExistence type="predicted"/>
<keyword evidence="5" id="KW-0548">Nucleotidyltransferase</keyword>
<keyword evidence="2" id="KW-0472">Membrane</keyword>
<dbReference type="NCBIfam" id="TIGR00254">
    <property type="entry name" value="GGDEF"/>
    <property type="match status" value="1"/>
</dbReference>
<feature type="coiled-coil region" evidence="1">
    <location>
        <begin position="307"/>
        <end position="334"/>
    </location>
</feature>
<dbReference type="InterPro" id="IPR043128">
    <property type="entry name" value="Rev_trsase/Diguanyl_cyclase"/>
</dbReference>
<dbReference type="EC" id="2.7.7.65" evidence="5"/>
<evidence type="ECO:0000259" key="3">
    <source>
        <dbReference type="PROSITE" id="PS50887"/>
    </source>
</evidence>
<dbReference type="InterPro" id="IPR035965">
    <property type="entry name" value="PAS-like_dom_sf"/>
</dbReference>
<dbReference type="OrthoDB" id="9812260at2"/>
<evidence type="ECO:0000313" key="4">
    <source>
        <dbReference type="EMBL" id="KSU48185.1"/>
    </source>
</evidence>
<dbReference type="SUPFAM" id="SSF55785">
    <property type="entry name" value="PYP-like sensor domain (PAS domain)"/>
    <property type="match status" value="1"/>
</dbReference>
<dbReference type="InterPro" id="IPR052163">
    <property type="entry name" value="DGC-Regulatory_Protein"/>
</dbReference>
<reference evidence="5 7" key="2">
    <citation type="submission" date="2023-12" db="EMBL/GenBank/DDBJ databases">
        <authorList>
            <person name="Easwaran N."/>
            <person name="Lazarus H.P.S."/>
        </authorList>
    </citation>
    <scope>NUCLEOTIDE SEQUENCE [LARGE SCALE GENOMIC DNA]</scope>
    <source>
        <strain evidence="5 7">VIT-2023</strain>
    </source>
</reference>
<evidence type="ECO:0000256" key="1">
    <source>
        <dbReference type="SAM" id="Coils"/>
    </source>
</evidence>
<dbReference type="GO" id="GO:0052621">
    <property type="term" value="F:diguanylate cyclase activity"/>
    <property type="evidence" value="ECO:0007669"/>
    <property type="project" value="UniProtKB-EC"/>
</dbReference>
<feature type="domain" description="GGDEF" evidence="3">
    <location>
        <begin position="463"/>
        <end position="593"/>
    </location>
</feature>
<dbReference type="Proteomes" id="UP000053797">
    <property type="component" value="Unassembled WGS sequence"/>
</dbReference>
<feature type="transmembrane region" description="Helical" evidence="2">
    <location>
        <begin position="39"/>
        <end position="57"/>
    </location>
</feature>
<evidence type="ECO:0000313" key="5">
    <source>
        <dbReference type="EMBL" id="MEI4463559.1"/>
    </source>
</evidence>
<dbReference type="InterPro" id="IPR029787">
    <property type="entry name" value="Nucleotide_cyclase"/>
</dbReference>
<dbReference type="SUPFAM" id="SSF55073">
    <property type="entry name" value="Nucleotide cyclase"/>
    <property type="match status" value="1"/>
</dbReference>
<feature type="transmembrane region" description="Helical" evidence="2">
    <location>
        <begin position="132"/>
        <end position="152"/>
    </location>
</feature>
<dbReference type="PANTHER" id="PTHR46663">
    <property type="entry name" value="DIGUANYLATE CYCLASE DGCT-RELATED"/>
    <property type="match status" value="1"/>
</dbReference>
<keyword evidence="1" id="KW-0175">Coiled coil</keyword>
<gene>
    <name evidence="4" type="ORF">AS033_13705</name>
    <name evidence="5" type="ORF">SZL87_14120</name>
</gene>
<dbReference type="EMBL" id="JBAWKY010000005">
    <property type="protein sequence ID" value="MEI4463559.1"/>
    <property type="molecule type" value="Genomic_DNA"/>
</dbReference>